<organism evidence="11 12">
    <name type="scientific">Demequina mangrovi</name>
    <dbReference type="NCBI Taxonomy" id="1043493"/>
    <lineage>
        <taxon>Bacteria</taxon>
        <taxon>Bacillati</taxon>
        <taxon>Actinomycetota</taxon>
        <taxon>Actinomycetes</taxon>
        <taxon>Micrococcales</taxon>
        <taxon>Demequinaceae</taxon>
        <taxon>Demequina</taxon>
    </lineage>
</organism>
<feature type="transmembrane region" description="Helical" evidence="9">
    <location>
        <begin position="157"/>
        <end position="176"/>
    </location>
</feature>
<feature type="transmembrane region" description="Helical" evidence="9">
    <location>
        <begin position="188"/>
        <end position="213"/>
    </location>
</feature>
<dbReference type="GO" id="GO:0001508">
    <property type="term" value="P:action potential"/>
    <property type="evidence" value="ECO:0007669"/>
    <property type="project" value="TreeGrafter"/>
</dbReference>
<evidence type="ECO:0000256" key="6">
    <source>
        <dbReference type="ARBA" id="ARBA00023136"/>
    </source>
</evidence>
<feature type="transmembrane region" description="Helical" evidence="9">
    <location>
        <begin position="58"/>
        <end position="79"/>
    </location>
</feature>
<evidence type="ECO:0000313" key="12">
    <source>
        <dbReference type="Proteomes" id="UP000183315"/>
    </source>
</evidence>
<feature type="transmembrane region" description="Helical" evidence="9">
    <location>
        <begin position="27"/>
        <end position="46"/>
    </location>
</feature>
<dbReference type="RefSeq" id="WP_052405513.1">
    <property type="nucleotide sequence ID" value="NZ_BBLU01000002.1"/>
</dbReference>
<gene>
    <name evidence="11" type="ORF">SAMN05421637_0475</name>
</gene>
<evidence type="ECO:0000256" key="1">
    <source>
        <dbReference type="ARBA" id="ARBA00004141"/>
    </source>
</evidence>
<feature type="domain" description="Potassium channel" evidence="10">
    <location>
        <begin position="134"/>
        <end position="213"/>
    </location>
</feature>
<evidence type="ECO:0000256" key="2">
    <source>
        <dbReference type="ARBA" id="ARBA00022448"/>
    </source>
</evidence>
<keyword evidence="4 9" id="KW-1133">Transmembrane helix</keyword>
<dbReference type="EMBL" id="FNZI01000001">
    <property type="protein sequence ID" value="SEI93987.1"/>
    <property type="molecule type" value="Genomic_DNA"/>
</dbReference>
<accession>A0A1H6UWG4</accession>
<dbReference type="PANTHER" id="PTHR11537">
    <property type="entry name" value="VOLTAGE-GATED POTASSIUM CHANNEL"/>
    <property type="match status" value="1"/>
</dbReference>
<keyword evidence="12" id="KW-1185">Reference proteome</keyword>
<dbReference type="Pfam" id="PF07885">
    <property type="entry name" value="Ion_trans_2"/>
    <property type="match status" value="1"/>
</dbReference>
<keyword evidence="5" id="KW-0406">Ion transport</keyword>
<feature type="region of interest" description="Disordered" evidence="8">
    <location>
        <begin position="248"/>
        <end position="279"/>
    </location>
</feature>
<dbReference type="AlphaFoldDB" id="A0A1H6UWG4"/>
<evidence type="ECO:0000256" key="3">
    <source>
        <dbReference type="ARBA" id="ARBA00022692"/>
    </source>
</evidence>
<keyword evidence="2" id="KW-0813">Transport</keyword>
<evidence type="ECO:0000256" key="7">
    <source>
        <dbReference type="ARBA" id="ARBA00023303"/>
    </source>
</evidence>
<proteinExistence type="predicted"/>
<dbReference type="GO" id="GO:0005249">
    <property type="term" value="F:voltage-gated potassium channel activity"/>
    <property type="evidence" value="ECO:0007669"/>
    <property type="project" value="InterPro"/>
</dbReference>
<evidence type="ECO:0000256" key="8">
    <source>
        <dbReference type="SAM" id="MobiDB-lite"/>
    </source>
</evidence>
<keyword evidence="6 9" id="KW-0472">Membrane</keyword>
<protein>
    <submittedName>
        <fullName evidence="11">Voltage-gated potassium channel</fullName>
    </submittedName>
</protein>
<dbReference type="eggNOG" id="COG1226">
    <property type="taxonomic scope" value="Bacteria"/>
</dbReference>
<dbReference type="PANTHER" id="PTHR11537:SF254">
    <property type="entry name" value="POTASSIUM VOLTAGE-GATED CHANNEL PROTEIN SHAB"/>
    <property type="match status" value="1"/>
</dbReference>
<keyword evidence="3 9" id="KW-0812">Transmembrane</keyword>
<evidence type="ECO:0000256" key="9">
    <source>
        <dbReference type="SAM" id="Phobius"/>
    </source>
</evidence>
<comment type="subcellular location">
    <subcellularLocation>
        <location evidence="1">Membrane</location>
        <topology evidence="1">Multi-pass membrane protein</topology>
    </subcellularLocation>
</comment>
<name>A0A1H6UWG4_9MICO</name>
<dbReference type="OrthoDB" id="9799090at2"/>
<dbReference type="InterPro" id="IPR028325">
    <property type="entry name" value="VG_K_chnl"/>
</dbReference>
<sequence>MAFELEESEGGLRKGSRYEAFAKRADGTMAVLAFVFLVVWSARIAFREYLPGSVRATLLTVQGLIWLVFLVDLIIRVALHKQRFRWLISHPLDVIAVIIPAARPLKVLSVFTSGTMLASRKGVVKSTQAVVIAVLLLIWIGAVAILDAERGHDGAQIVNFGDALWWALVTMTTVGYGDFAPVTVEGRVVATVIMLIGVALIGVVTASVAAWFVSLTQGQDDAREEEREEVTRTQLLARIDELETKIDRMAGRAGPGASGLPHLTPKPPSDAGRRTEPED</sequence>
<dbReference type="Gene3D" id="1.20.120.350">
    <property type="entry name" value="Voltage-gated potassium channels. Chain C"/>
    <property type="match status" value="1"/>
</dbReference>
<dbReference type="InterPro" id="IPR013099">
    <property type="entry name" value="K_chnl_dom"/>
</dbReference>
<keyword evidence="7 11" id="KW-0407">Ion channel</keyword>
<reference evidence="12" key="1">
    <citation type="submission" date="2016-10" db="EMBL/GenBank/DDBJ databases">
        <authorList>
            <person name="Varghese N."/>
        </authorList>
    </citation>
    <scope>NUCLEOTIDE SEQUENCE [LARGE SCALE GENOMIC DNA]</scope>
    <source>
        <strain evidence="12">DSM 24868</strain>
    </source>
</reference>
<dbReference type="GO" id="GO:0008076">
    <property type="term" value="C:voltage-gated potassium channel complex"/>
    <property type="evidence" value="ECO:0007669"/>
    <property type="project" value="InterPro"/>
</dbReference>
<dbReference type="Proteomes" id="UP000183315">
    <property type="component" value="Unassembled WGS sequence"/>
</dbReference>
<dbReference type="STRING" id="1043493.SAMN05421637_0475"/>
<dbReference type="SUPFAM" id="SSF81324">
    <property type="entry name" value="Voltage-gated potassium channels"/>
    <property type="match status" value="1"/>
</dbReference>
<evidence type="ECO:0000259" key="10">
    <source>
        <dbReference type="Pfam" id="PF07885"/>
    </source>
</evidence>
<dbReference type="Gene3D" id="1.10.287.70">
    <property type="match status" value="1"/>
</dbReference>
<dbReference type="Gene3D" id="1.20.5.110">
    <property type="match status" value="1"/>
</dbReference>
<evidence type="ECO:0000256" key="5">
    <source>
        <dbReference type="ARBA" id="ARBA00023065"/>
    </source>
</evidence>
<feature type="transmembrane region" description="Helical" evidence="9">
    <location>
        <begin position="123"/>
        <end position="145"/>
    </location>
</feature>
<evidence type="ECO:0000313" key="11">
    <source>
        <dbReference type="EMBL" id="SEI93987.1"/>
    </source>
</evidence>
<evidence type="ECO:0000256" key="4">
    <source>
        <dbReference type="ARBA" id="ARBA00022989"/>
    </source>
</evidence>
<dbReference type="InterPro" id="IPR027359">
    <property type="entry name" value="Volt_channel_dom_sf"/>
</dbReference>